<name>A0ABV0S257_9TELE</name>
<keyword evidence="2" id="KW-1185">Reference proteome</keyword>
<sequence>MLKWTAQLAYTPGPSNQRATPKNQSVLSEQFFFGFHPSRVFLRSWSEEQQLSVEITGEADWENVQVCLSSSDRTTSFAPTYLPGEYLLPGKLQERAAPPQHKKMEF</sequence>
<reference evidence="1 2" key="1">
    <citation type="submission" date="2021-06" db="EMBL/GenBank/DDBJ databases">
        <authorList>
            <person name="Palmer J.M."/>
        </authorList>
    </citation>
    <scope>NUCLEOTIDE SEQUENCE [LARGE SCALE GENOMIC DNA]</scope>
    <source>
        <strain evidence="1 2">XC_2019</strain>
        <tissue evidence="1">Muscle</tissue>
    </source>
</reference>
<protein>
    <submittedName>
        <fullName evidence="1">Uncharacterized protein</fullName>
    </submittedName>
</protein>
<dbReference type="EMBL" id="JAHRIN010062583">
    <property type="protein sequence ID" value="MEQ2213622.1"/>
    <property type="molecule type" value="Genomic_DNA"/>
</dbReference>
<evidence type="ECO:0000313" key="2">
    <source>
        <dbReference type="Proteomes" id="UP001434883"/>
    </source>
</evidence>
<comment type="caution">
    <text evidence="1">The sequence shown here is derived from an EMBL/GenBank/DDBJ whole genome shotgun (WGS) entry which is preliminary data.</text>
</comment>
<organism evidence="1 2">
    <name type="scientific">Xenoophorus captivus</name>
    <dbReference type="NCBI Taxonomy" id="1517983"/>
    <lineage>
        <taxon>Eukaryota</taxon>
        <taxon>Metazoa</taxon>
        <taxon>Chordata</taxon>
        <taxon>Craniata</taxon>
        <taxon>Vertebrata</taxon>
        <taxon>Euteleostomi</taxon>
        <taxon>Actinopterygii</taxon>
        <taxon>Neopterygii</taxon>
        <taxon>Teleostei</taxon>
        <taxon>Neoteleostei</taxon>
        <taxon>Acanthomorphata</taxon>
        <taxon>Ovalentaria</taxon>
        <taxon>Atherinomorphae</taxon>
        <taxon>Cyprinodontiformes</taxon>
        <taxon>Goodeidae</taxon>
        <taxon>Xenoophorus</taxon>
    </lineage>
</organism>
<proteinExistence type="predicted"/>
<evidence type="ECO:0000313" key="1">
    <source>
        <dbReference type="EMBL" id="MEQ2213622.1"/>
    </source>
</evidence>
<gene>
    <name evidence="1" type="ORF">XENOCAPTIV_017995</name>
</gene>
<accession>A0ABV0S257</accession>
<dbReference type="Proteomes" id="UP001434883">
    <property type="component" value="Unassembled WGS sequence"/>
</dbReference>